<dbReference type="AlphaFoldDB" id="A0A554WDN0"/>
<dbReference type="Proteomes" id="UP000315736">
    <property type="component" value="Unassembled WGS sequence"/>
</dbReference>
<dbReference type="EMBL" id="VJNB01000001">
    <property type="protein sequence ID" value="TSE21666.1"/>
    <property type="molecule type" value="Genomic_DNA"/>
</dbReference>
<name>A0A554WDN0_9BURK</name>
<reference evidence="3 4" key="1">
    <citation type="submission" date="2019-07" db="EMBL/GenBank/DDBJ databases">
        <title>Tepidimonas alkaliphilus YIM 72238 draft genome.</title>
        <authorList>
            <person name="Da Costa M.S."/>
            <person name="Froufe H.J.C."/>
            <person name="Egas C."/>
            <person name="Albuquerque L."/>
        </authorList>
    </citation>
    <scope>NUCLEOTIDE SEQUENCE [LARGE SCALE GENOMIC DNA]</scope>
    <source>
        <strain evidence="3 4">YIM 72238</strain>
    </source>
</reference>
<dbReference type="PANTHER" id="PTHR43566:SF2">
    <property type="entry name" value="DUF4143 DOMAIN-CONTAINING PROTEIN"/>
    <property type="match status" value="1"/>
</dbReference>
<sequence length="420" mass="46812">MVWATIGRLMEPSTPPSPRLIERELAQELRAAASEYAVVTLLGPRQSGKTTLARVCFPGKPWVSLEDPDVRLAAQTDPRGFLAQYPDGLILDEVQRVPELLSYLQGMVDRDARPGRFILTGNHQPRLQEAIAQSLAGRTAVLTLWPLSLAELRQNGSSQDAFERIVRGTYPRVERDRLDPARFYTGYVQTYLERDVRALLQVRDLSAFQRFVTLLAGRIGQLVNLTALANDVGISVPTLRQWLSVLQATYLVFELPAWSLNVRKRVVKSSKLYFADTGLAAWLLGIETAEQARRDPLRGALYENLLIADALRTLANRGARAELFFYRDASGHEVDLLIRRHGRLIPYEIKSAATFTRDFLKGLRHLKEELGDALAPGFVLYDGPVALSVEGVRVVNPLTTPDIWPQRSQTGLAADGHAGL</sequence>
<dbReference type="PANTHER" id="PTHR43566">
    <property type="entry name" value="CONSERVED PROTEIN"/>
    <property type="match status" value="1"/>
</dbReference>
<comment type="caution">
    <text evidence="3">The sequence shown here is derived from an EMBL/GenBank/DDBJ whole genome shotgun (WGS) entry which is preliminary data.</text>
</comment>
<accession>A0A554WDN0</accession>
<gene>
    <name evidence="3" type="ORF">Talka_00344</name>
</gene>
<evidence type="ECO:0000313" key="4">
    <source>
        <dbReference type="Proteomes" id="UP000315736"/>
    </source>
</evidence>
<feature type="domain" description="DUF4143" evidence="2">
    <location>
        <begin position="193"/>
        <end position="351"/>
    </location>
</feature>
<dbReference type="InterPro" id="IPR025420">
    <property type="entry name" value="DUF4143"/>
</dbReference>
<dbReference type="Pfam" id="PF13635">
    <property type="entry name" value="DUF4143"/>
    <property type="match status" value="1"/>
</dbReference>
<evidence type="ECO:0008006" key="5">
    <source>
        <dbReference type="Google" id="ProtNLM"/>
    </source>
</evidence>
<proteinExistence type="predicted"/>
<feature type="domain" description="AAA" evidence="1">
    <location>
        <begin position="37"/>
        <end position="152"/>
    </location>
</feature>
<dbReference type="InterPro" id="IPR027417">
    <property type="entry name" value="P-loop_NTPase"/>
</dbReference>
<protein>
    <recommendedName>
        <fullName evidence="5">AAA domain protein</fullName>
    </recommendedName>
</protein>
<evidence type="ECO:0000259" key="2">
    <source>
        <dbReference type="Pfam" id="PF13635"/>
    </source>
</evidence>
<keyword evidence="4" id="KW-1185">Reference proteome</keyword>
<evidence type="ECO:0000313" key="3">
    <source>
        <dbReference type="EMBL" id="TSE21666.1"/>
    </source>
</evidence>
<evidence type="ECO:0000259" key="1">
    <source>
        <dbReference type="Pfam" id="PF13173"/>
    </source>
</evidence>
<organism evidence="3 4">
    <name type="scientific">Tepidimonas alkaliphilus</name>
    <dbReference type="NCBI Taxonomy" id="2588942"/>
    <lineage>
        <taxon>Bacteria</taxon>
        <taxon>Pseudomonadati</taxon>
        <taxon>Pseudomonadota</taxon>
        <taxon>Betaproteobacteria</taxon>
        <taxon>Burkholderiales</taxon>
        <taxon>Tepidimonas</taxon>
    </lineage>
</organism>
<dbReference type="SUPFAM" id="SSF52540">
    <property type="entry name" value="P-loop containing nucleoside triphosphate hydrolases"/>
    <property type="match status" value="1"/>
</dbReference>
<dbReference type="Pfam" id="PF13173">
    <property type="entry name" value="AAA_14"/>
    <property type="match status" value="1"/>
</dbReference>
<dbReference type="InterPro" id="IPR041682">
    <property type="entry name" value="AAA_14"/>
</dbReference>